<dbReference type="InterPro" id="IPR015171">
    <property type="entry name" value="Cyc-maltodext_N"/>
</dbReference>
<dbReference type="SUPFAM" id="SSF51011">
    <property type="entry name" value="Glycosyl hydrolase domain"/>
    <property type="match status" value="1"/>
</dbReference>
<organism evidence="4 5">
    <name type="scientific">Arachidicoccus rhizosphaerae</name>
    <dbReference type="NCBI Taxonomy" id="551991"/>
    <lineage>
        <taxon>Bacteria</taxon>
        <taxon>Pseudomonadati</taxon>
        <taxon>Bacteroidota</taxon>
        <taxon>Chitinophagia</taxon>
        <taxon>Chitinophagales</taxon>
        <taxon>Chitinophagaceae</taxon>
        <taxon>Arachidicoccus</taxon>
    </lineage>
</organism>
<dbReference type="Gene3D" id="2.60.40.1180">
    <property type="entry name" value="Golgi alpha-mannosidase II"/>
    <property type="match status" value="1"/>
</dbReference>
<evidence type="ECO:0000313" key="4">
    <source>
        <dbReference type="EMBL" id="SEA24785.1"/>
    </source>
</evidence>
<dbReference type="STRING" id="551991.SAMN05192529_111117"/>
<protein>
    <submittedName>
        <fullName evidence="4">Glycosidase</fullName>
    </submittedName>
</protein>
<dbReference type="InterPro" id="IPR014756">
    <property type="entry name" value="Ig_E-set"/>
</dbReference>
<keyword evidence="1" id="KW-0378">Hydrolase</keyword>
<dbReference type="InterPro" id="IPR013780">
    <property type="entry name" value="Glyco_hydro_b"/>
</dbReference>
<keyword evidence="5" id="KW-1185">Reference proteome</keyword>
<reference evidence="4 5" key="1">
    <citation type="submission" date="2016-10" db="EMBL/GenBank/DDBJ databases">
        <authorList>
            <person name="de Groot N.N."/>
        </authorList>
    </citation>
    <scope>NUCLEOTIDE SEQUENCE [LARGE SCALE GENOMIC DNA]</scope>
    <source>
        <strain evidence="4 5">Vu-144</strain>
    </source>
</reference>
<dbReference type="GO" id="GO:0005975">
    <property type="term" value="P:carbohydrate metabolic process"/>
    <property type="evidence" value="ECO:0007669"/>
    <property type="project" value="InterPro"/>
</dbReference>
<dbReference type="SMART" id="SM00642">
    <property type="entry name" value="Aamy"/>
    <property type="match status" value="1"/>
</dbReference>
<name>A0A1H3ZMA7_9BACT</name>
<proteinExistence type="predicted"/>
<dbReference type="Pfam" id="PF09087">
    <property type="entry name" value="Cyc-maltodext_N"/>
    <property type="match status" value="1"/>
</dbReference>
<dbReference type="InterPro" id="IPR013783">
    <property type="entry name" value="Ig-like_fold"/>
</dbReference>
<dbReference type="InterPro" id="IPR017853">
    <property type="entry name" value="GH"/>
</dbReference>
<evidence type="ECO:0000259" key="3">
    <source>
        <dbReference type="SMART" id="SM00642"/>
    </source>
</evidence>
<dbReference type="Gene3D" id="2.60.40.10">
    <property type="entry name" value="Immunoglobulins"/>
    <property type="match status" value="1"/>
</dbReference>
<keyword evidence="2 4" id="KW-0326">Glycosidase</keyword>
<dbReference type="SUPFAM" id="SSF81296">
    <property type="entry name" value="E set domains"/>
    <property type="match status" value="1"/>
</dbReference>
<dbReference type="InterPro" id="IPR006047">
    <property type="entry name" value="GH13_cat_dom"/>
</dbReference>
<dbReference type="Pfam" id="PF10438">
    <property type="entry name" value="Cyc-maltodext_C"/>
    <property type="match status" value="1"/>
</dbReference>
<dbReference type="RefSeq" id="WP_091398066.1">
    <property type="nucleotide sequence ID" value="NZ_FNQY01000011.1"/>
</dbReference>
<dbReference type="PANTHER" id="PTHR10357:SF210">
    <property type="entry name" value="MALTODEXTRIN GLUCOSIDASE"/>
    <property type="match status" value="1"/>
</dbReference>
<dbReference type="InterPro" id="IPR019492">
    <property type="entry name" value="Cyclo-malto-dextrinase_C"/>
</dbReference>
<gene>
    <name evidence="4" type="ORF">SAMN05192529_111117</name>
</gene>
<accession>A0A1H3ZMA7</accession>
<dbReference type="EMBL" id="FNQY01000011">
    <property type="protein sequence ID" value="SEA24785.1"/>
    <property type="molecule type" value="Genomic_DNA"/>
</dbReference>
<evidence type="ECO:0000313" key="5">
    <source>
        <dbReference type="Proteomes" id="UP000199041"/>
    </source>
</evidence>
<dbReference type="Gene3D" id="3.20.20.80">
    <property type="entry name" value="Glycosidases"/>
    <property type="match status" value="1"/>
</dbReference>
<sequence>MRGSFKILLVFIIGTCVCKMNVARAQLKPLERVRPMSWWVDMADSSLQLLVHGKDIAARTVNFSYPGVHLIKVHQVENPNYLFIDLIIDKGTRPGKFDLRFTKKGAKDLVYAYELAEPSSDPGRNQGVTNKDLIYLVMPDRFSNADPSNDKVAGMKDQSLNRDSMYERHGGDIQGLMNHLDYIKDLGATAVWATPMIENDMSSASYHGYAATDIYKIDPRFGTNELYKAYVEKAHSMGLKVIKDVVHNHIGSEGWIMQDLPMKDWVHQWPSYTNSSYRDQPLMDVHRSETDKKVMLDGWFVPTMPDLNQNNPFVDKYLTQNHIWWIEYAGIDGLRLDTYPYNDPEFMADWAKAVLRQFPHLSIFGETLVTTPAEQAFFTGGNTVNRGLDTHLPGVTDAALKDAIYGFLNDKEGWVDGSNKLYAVLSLDFLYKHPEQNEVFLDNHDMSRFYSMVGEDFNKFQQGMGILLTMRGVPQIYYGTEILMKNFSNPDGLVREDFPGGWNKDTTDKFHAAGRTVMENKAFNFVRTLAQFRKTSHALQTGKLMQYVPEDKIYVYFRYMAAESVMVIINKNDSEKKLTTDRYKESVAGYHSAINVLTGQELSDIKEITLPANGITILQLKK</sequence>
<dbReference type="CDD" id="cd11340">
    <property type="entry name" value="AmyAc_bac_CMD_like_3"/>
    <property type="match status" value="1"/>
</dbReference>
<dbReference type="PANTHER" id="PTHR10357">
    <property type="entry name" value="ALPHA-AMYLASE FAMILY MEMBER"/>
    <property type="match status" value="1"/>
</dbReference>
<evidence type="ECO:0000256" key="2">
    <source>
        <dbReference type="ARBA" id="ARBA00023295"/>
    </source>
</evidence>
<dbReference type="OrthoDB" id="9806009at2"/>
<dbReference type="Pfam" id="PF00128">
    <property type="entry name" value="Alpha-amylase"/>
    <property type="match status" value="1"/>
</dbReference>
<dbReference type="AlphaFoldDB" id="A0A1H3ZMA7"/>
<feature type="domain" description="Glycosyl hydrolase family 13 catalytic" evidence="3">
    <location>
        <begin position="136"/>
        <end position="533"/>
    </location>
</feature>
<dbReference type="GO" id="GO:0016798">
    <property type="term" value="F:hydrolase activity, acting on glycosyl bonds"/>
    <property type="evidence" value="ECO:0007669"/>
    <property type="project" value="UniProtKB-KW"/>
</dbReference>
<dbReference type="SUPFAM" id="SSF51445">
    <property type="entry name" value="(Trans)glycosidases"/>
    <property type="match status" value="1"/>
</dbReference>
<dbReference type="Proteomes" id="UP000199041">
    <property type="component" value="Unassembled WGS sequence"/>
</dbReference>
<evidence type="ECO:0000256" key="1">
    <source>
        <dbReference type="ARBA" id="ARBA00022801"/>
    </source>
</evidence>